<dbReference type="SUPFAM" id="SSF81383">
    <property type="entry name" value="F-box domain"/>
    <property type="match status" value="1"/>
</dbReference>
<dbReference type="InterPro" id="IPR001810">
    <property type="entry name" value="F-box_dom"/>
</dbReference>
<evidence type="ECO:0008006" key="5">
    <source>
        <dbReference type="Google" id="ProtNLM"/>
    </source>
</evidence>
<dbReference type="InterPro" id="IPR050796">
    <property type="entry name" value="SCF_F-box_component"/>
</dbReference>
<gene>
    <name evidence="3" type="ORF">G4B88_031547</name>
</gene>
<keyword evidence="4" id="KW-1185">Reference proteome</keyword>
<accession>A0A7J6G4H3</accession>
<reference evidence="3 4" key="1">
    <citation type="journal article" date="2020" name="bioRxiv">
        <title>Sequence and annotation of 42 cannabis genomes reveals extensive copy number variation in cannabinoid synthesis and pathogen resistance genes.</title>
        <authorList>
            <person name="Mckernan K.J."/>
            <person name="Helbert Y."/>
            <person name="Kane L.T."/>
            <person name="Ebling H."/>
            <person name="Zhang L."/>
            <person name="Liu B."/>
            <person name="Eaton Z."/>
            <person name="Mclaughlin S."/>
            <person name="Kingan S."/>
            <person name="Baybayan P."/>
            <person name="Concepcion G."/>
            <person name="Jordan M."/>
            <person name="Riva A."/>
            <person name="Barbazuk W."/>
            <person name="Harkins T."/>
        </authorList>
    </citation>
    <scope>NUCLEOTIDE SEQUENCE [LARGE SCALE GENOMIC DNA]</scope>
    <source>
        <strain evidence="4">cv. Jamaican Lion 4</strain>
        <tissue evidence="3">Leaf</tissue>
    </source>
</reference>
<dbReference type="Pfam" id="PF00646">
    <property type="entry name" value="F-box"/>
    <property type="match status" value="1"/>
</dbReference>
<dbReference type="EMBL" id="JAATIQ010000141">
    <property type="protein sequence ID" value="KAF4377881.1"/>
    <property type="molecule type" value="Genomic_DNA"/>
</dbReference>
<dbReference type="InterPro" id="IPR013187">
    <property type="entry name" value="F-box-assoc_dom_typ3"/>
</dbReference>
<evidence type="ECO:0000259" key="2">
    <source>
        <dbReference type="Pfam" id="PF08268"/>
    </source>
</evidence>
<feature type="domain" description="F-box associated beta-propeller type 3" evidence="2">
    <location>
        <begin position="104"/>
        <end position="317"/>
    </location>
</feature>
<sequence length="334" mass="38613">MANPEKEVLFNNNHNNTISCDFLENILSKLDTKSLKLCECVSKSWLSLLRTPYFINLHLHDQQPHVVFLKKKVRKFYHTLSICDGENFAEISLQKFPFIERDYSSPLFMGSDNGVLGLFCFRTDVIHLWNPTINEYKELPIFLDSSCVDSVLGLGYDPLTNDIKVVRFTSLDENGVVGTHNLFKHGNQVWIFSLRNNSWKKMAMPNIFSEFEIPISDITISVGLGCSIVLNECIHWMVWFVNRIGYNQSSLGIVSFDISNETFKHIKLPKTVKLERDYGNNLANFSGFLSFFTLSEFQVVEIWVMKKYGDSDSWFKYLSCNLLTLLPNRYSMKV</sequence>
<dbReference type="InterPro" id="IPR036047">
    <property type="entry name" value="F-box-like_dom_sf"/>
</dbReference>
<dbReference type="PANTHER" id="PTHR31672">
    <property type="entry name" value="BNACNNG10540D PROTEIN"/>
    <property type="match status" value="1"/>
</dbReference>
<dbReference type="Pfam" id="PF08268">
    <property type="entry name" value="FBA_3"/>
    <property type="match status" value="1"/>
</dbReference>
<name>A0A7J6G4H3_CANSA</name>
<evidence type="ECO:0000313" key="3">
    <source>
        <dbReference type="EMBL" id="KAF4377881.1"/>
    </source>
</evidence>
<dbReference type="PANTHER" id="PTHR31672:SF13">
    <property type="entry name" value="F-BOX PROTEIN CPR30-LIKE"/>
    <property type="match status" value="1"/>
</dbReference>
<organism evidence="3 4">
    <name type="scientific">Cannabis sativa</name>
    <name type="common">Hemp</name>
    <name type="synonym">Marijuana</name>
    <dbReference type="NCBI Taxonomy" id="3483"/>
    <lineage>
        <taxon>Eukaryota</taxon>
        <taxon>Viridiplantae</taxon>
        <taxon>Streptophyta</taxon>
        <taxon>Embryophyta</taxon>
        <taxon>Tracheophyta</taxon>
        <taxon>Spermatophyta</taxon>
        <taxon>Magnoliopsida</taxon>
        <taxon>eudicotyledons</taxon>
        <taxon>Gunneridae</taxon>
        <taxon>Pentapetalae</taxon>
        <taxon>rosids</taxon>
        <taxon>fabids</taxon>
        <taxon>Rosales</taxon>
        <taxon>Cannabaceae</taxon>
        <taxon>Cannabis</taxon>
    </lineage>
</organism>
<dbReference type="NCBIfam" id="TIGR01640">
    <property type="entry name" value="F_box_assoc_1"/>
    <property type="match status" value="1"/>
</dbReference>
<protein>
    <recommendedName>
        <fullName evidence="5">F-box domain-containing protein</fullName>
    </recommendedName>
</protein>
<dbReference type="Proteomes" id="UP000583929">
    <property type="component" value="Unassembled WGS sequence"/>
</dbReference>
<dbReference type="InterPro" id="IPR017451">
    <property type="entry name" value="F-box-assoc_interact_dom"/>
</dbReference>
<evidence type="ECO:0000259" key="1">
    <source>
        <dbReference type="Pfam" id="PF00646"/>
    </source>
</evidence>
<proteinExistence type="predicted"/>
<comment type="caution">
    <text evidence="3">The sequence shown here is derived from an EMBL/GenBank/DDBJ whole genome shotgun (WGS) entry which is preliminary data.</text>
</comment>
<feature type="domain" description="F-box" evidence="1">
    <location>
        <begin position="21"/>
        <end position="54"/>
    </location>
</feature>
<dbReference type="AlphaFoldDB" id="A0A7J6G4H3"/>
<evidence type="ECO:0000313" key="4">
    <source>
        <dbReference type="Proteomes" id="UP000583929"/>
    </source>
</evidence>